<dbReference type="InterPro" id="IPR002509">
    <property type="entry name" value="NODB_dom"/>
</dbReference>
<evidence type="ECO:0000313" key="3">
    <source>
        <dbReference type="EMBL" id="AGC92658.1"/>
    </source>
</evidence>
<dbReference type="CDD" id="cd10975">
    <property type="entry name" value="CE4_CDA_like_2"/>
    <property type="match status" value="1"/>
</dbReference>
<feature type="domain" description="NodB homology" evidence="2">
    <location>
        <begin position="29"/>
        <end position="159"/>
    </location>
</feature>
<dbReference type="InterPro" id="IPR052740">
    <property type="entry name" value="CE4"/>
</dbReference>
<protein>
    <recommendedName>
        <fullName evidence="2">NodB homology domain-containing protein</fullName>
    </recommendedName>
</protein>
<dbReference type="PANTHER" id="PTHR45985:SF8">
    <property type="entry name" value="CHITIN DEACETYLASE-LIKE 9, ISOFORM A"/>
    <property type="match status" value="1"/>
</dbReference>
<dbReference type="PANTHER" id="PTHR45985">
    <property type="match status" value="1"/>
</dbReference>
<dbReference type="PROSITE" id="PS51257">
    <property type="entry name" value="PROKAR_LIPOPROTEIN"/>
    <property type="match status" value="1"/>
</dbReference>
<feature type="chain" id="PRO_5003985540" description="NodB homology domain-containing protein" evidence="1">
    <location>
        <begin position="19"/>
        <end position="852"/>
    </location>
</feature>
<reference evidence="3" key="1">
    <citation type="journal article" date="2013" name="Genome Res.">
        <title>Genomic architecture of adaptive color pattern divergence and convergence in Heliconius butterflies.</title>
        <authorList>
            <person name="Supple M.A."/>
            <person name="Hines H.M."/>
            <person name="Dasmahapatra K.K."/>
            <person name="Lewis J.J."/>
            <person name="Nielsen D.M."/>
            <person name="Lavoie C."/>
            <person name="Ray D.A."/>
            <person name="Salazar C."/>
            <person name="McMillan W.O."/>
            <person name="Counterman B.A."/>
        </authorList>
    </citation>
    <scope>NUCLEOTIDE SEQUENCE</scope>
</reference>
<organism evidence="3">
    <name type="scientific">Heliconius erato</name>
    <name type="common">Crimson patched longwing butterfly</name>
    <dbReference type="NCBI Taxonomy" id="33431"/>
    <lineage>
        <taxon>Eukaryota</taxon>
        <taxon>Metazoa</taxon>
        <taxon>Ecdysozoa</taxon>
        <taxon>Arthropoda</taxon>
        <taxon>Hexapoda</taxon>
        <taxon>Insecta</taxon>
        <taxon>Pterygota</taxon>
        <taxon>Neoptera</taxon>
        <taxon>Endopterygota</taxon>
        <taxon>Lepidoptera</taxon>
        <taxon>Glossata</taxon>
        <taxon>Ditrysia</taxon>
        <taxon>Papilionoidea</taxon>
        <taxon>Nymphalidae</taxon>
        <taxon>Heliconiinae</taxon>
        <taxon>Heliconiini</taxon>
        <taxon>Heliconius</taxon>
    </lineage>
</organism>
<dbReference type="InterPro" id="IPR011330">
    <property type="entry name" value="Glyco_hydro/deAcase_b/a-brl"/>
</dbReference>
<accession>L7X1K8</accession>
<name>L7X1K8_HELEA</name>
<dbReference type="SUPFAM" id="SSF88713">
    <property type="entry name" value="Glycoside hydrolase/deacetylase"/>
    <property type="match status" value="3"/>
</dbReference>
<dbReference type="GO" id="GO:0005975">
    <property type="term" value="P:carbohydrate metabolic process"/>
    <property type="evidence" value="ECO:0007669"/>
    <property type="project" value="InterPro"/>
</dbReference>
<keyword evidence="1" id="KW-0732">Signal</keyword>
<dbReference type="GO" id="GO:0016810">
    <property type="term" value="F:hydrolase activity, acting on carbon-nitrogen (but not peptide) bonds"/>
    <property type="evidence" value="ECO:0007669"/>
    <property type="project" value="InterPro"/>
</dbReference>
<dbReference type="Pfam" id="PF01522">
    <property type="entry name" value="Polysacc_deac_1"/>
    <property type="match status" value="1"/>
</dbReference>
<evidence type="ECO:0000259" key="2">
    <source>
        <dbReference type="Pfam" id="PF01522"/>
    </source>
</evidence>
<sequence length="852" mass="97600">MKFALALGILMLAVLACAESELPLAEPCNEDFVLLTFDDGINVQNIETYRSMIYNRYNKNSCPAGVTFFVSHEYTDYSLVNELYNQGFEIALHSISHVTNQEYWRNADYDTLMKEFGDQKTQIAHFANIPEEEVKGIRSPFLQMSGNATYQMMASTGLRYDLSWPTTSFTNPGLWPYTLHYRSIQDCVVPPCPSASIPGPWILPIVAWSDLQGIPCSFVDTCFYNPGNDEDGWFRFIVQNFERHYFGNRAPFGFYVHEAFFRVSPAASRALIRFLDMINNLNDVFMVNADEVIDWVQNPIPLNEYSRKICPRRLPRSCSVSNCGPYIGDHNQNDNMKCVLWLVAILGFVSVRAQLPSAEPCIESACQLPDCRCSSTNVPGNLNPRDIPQFVLVTFDGAVSVSNIVDYRDLLYRRNNKNSCPVRATFFVSHEYTDYTFVNELYNRGFEIGLNSMTRHYSQQYWRDASEETLMREFSDQRNYNEININGQLPSAEPCQESACQLPNCRCSSTNIPGNLDSRDTPQFVLITFDNAVSQDNIGIYRDLLYQRTNKNSCPVRATFFVSHEYSDYTLVNELYNRGFEIGLNSISHQGNQEYWRYASQEVLMSEFNDQRDQIAHFANIPASAVQGIRAPLLQLSGNASFEMMIKANFKYDMSWPTVLFQNPGLWPYTLDYMSIQDCITPYCPTASLPGPWVVPMIAWSDLLGIPCTVINSCFYSPPDDDENAWFNFFVSNFERHYLGNRAPFGFHIGQGFFSRNVAIYRAALRFFDMLNNLHDVFMVSADEAVEWVKNPIPINEYSRKQCPSRSQSVCRATPCNGLEAQHTSELFYMQICNRCPRVYPWVNNPFGVLQN</sequence>
<feature type="signal peptide" evidence="1">
    <location>
        <begin position="1"/>
        <end position="18"/>
    </location>
</feature>
<dbReference type="Gene3D" id="3.20.20.370">
    <property type="entry name" value="Glycoside hydrolase/deacetylase"/>
    <property type="match status" value="3"/>
</dbReference>
<evidence type="ECO:0000256" key="1">
    <source>
        <dbReference type="SAM" id="SignalP"/>
    </source>
</evidence>
<proteinExistence type="predicted"/>
<dbReference type="EMBL" id="KC469895">
    <property type="protein sequence ID" value="AGC92658.1"/>
    <property type="molecule type" value="Genomic_DNA"/>
</dbReference>
<dbReference type="AlphaFoldDB" id="L7X1K8"/>